<dbReference type="Pfam" id="PF00071">
    <property type="entry name" value="Ras"/>
    <property type="match status" value="1"/>
</dbReference>
<protein>
    <recommendedName>
        <fullName evidence="5">Rab family GTPase</fullName>
    </recommendedName>
</protein>
<gene>
    <name evidence="3" type="ORF">ENUP19_0004G0021</name>
</gene>
<dbReference type="Proteomes" id="UP001628156">
    <property type="component" value="Unassembled WGS sequence"/>
</dbReference>
<comment type="caution">
    <text evidence="3">The sequence shown here is derived from an EMBL/GenBank/DDBJ whole genome shotgun (WGS) entry which is preliminary data.</text>
</comment>
<organism evidence="3 4">
    <name type="scientific">Entamoeba nuttalli</name>
    <dbReference type="NCBI Taxonomy" id="412467"/>
    <lineage>
        <taxon>Eukaryota</taxon>
        <taxon>Amoebozoa</taxon>
        <taxon>Evosea</taxon>
        <taxon>Archamoebae</taxon>
        <taxon>Mastigamoebida</taxon>
        <taxon>Entamoebidae</taxon>
        <taxon>Entamoeba</taxon>
    </lineage>
</organism>
<dbReference type="PANTHER" id="PTHR47978">
    <property type="match status" value="1"/>
</dbReference>
<dbReference type="SMART" id="SM00175">
    <property type="entry name" value="RAB"/>
    <property type="match status" value="1"/>
</dbReference>
<dbReference type="InterPro" id="IPR005225">
    <property type="entry name" value="Small_GTP-bd"/>
</dbReference>
<evidence type="ECO:0000313" key="4">
    <source>
        <dbReference type="Proteomes" id="UP001628156"/>
    </source>
</evidence>
<dbReference type="PRINTS" id="PR00449">
    <property type="entry name" value="RASTRNSFRMNG"/>
</dbReference>
<dbReference type="SMART" id="SM00173">
    <property type="entry name" value="RAS"/>
    <property type="match status" value="1"/>
</dbReference>
<keyword evidence="4" id="KW-1185">Reference proteome</keyword>
<dbReference type="EMBL" id="BAAFRS010000004">
    <property type="protein sequence ID" value="GAB1218792.1"/>
    <property type="molecule type" value="Genomic_DNA"/>
</dbReference>
<dbReference type="PROSITE" id="PS51421">
    <property type="entry name" value="RAS"/>
    <property type="match status" value="1"/>
</dbReference>
<evidence type="ECO:0000313" key="3">
    <source>
        <dbReference type="EMBL" id="GAB1218792.1"/>
    </source>
</evidence>
<dbReference type="InterPro" id="IPR027417">
    <property type="entry name" value="P-loop_NTPase"/>
</dbReference>
<accession>A0ABQ0D7Y8</accession>
<reference evidence="3 4" key="1">
    <citation type="journal article" date="2019" name="PLoS Negl. Trop. Dis.">
        <title>Whole genome sequencing of Entamoeba nuttalli reveals mammalian host-related molecular signatures and a novel octapeptide-repeat surface protein.</title>
        <authorList>
            <person name="Tanaka M."/>
            <person name="Makiuchi T."/>
            <person name="Komiyama T."/>
            <person name="Shiina T."/>
            <person name="Osaki K."/>
            <person name="Tachibana H."/>
        </authorList>
    </citation>
    <scope>NUCLEOTIDE SEQUENCE [LARGE SCALE GENOMIC DNA]</scope>
    <source>
        <strain evidence="3 4">P19-061405</strain>
    </source>
</reference>
<evidence type="ECO:0000256" key="1">
    <source>
        <dbReference type="ARBA" id="ARBA00010142"/>
    </source>
</evidence>
<dbReference type="SMART" id="SM00176">
    <property type="entry name" value="RAN"/>
    <property type="match status" value="1"/>
</dbReference>
<dbReference type="PROSITE" id="PS51419">
    <property type="entry name" value="RAB"/>
    <property type="match status" value="1"/>
</dbReference>
<dbReference type="SMART" id="SM00174">
    <property type="entry name" value="RHO"/>
    <property type="match status" value="1"/>
</dbReference>
<evidence type="ECO:0000256" key="2">
    <source>
        <dbReference type="ARBA" id="ARBA00022741"/>
    </source>
</evidence>
<dbReference type="SUPFAM" id="SSF52540">
    <property type="entry name" value="P-loop containing nucleoside triphosphate hydrolases"/>
    <property type="match status" value="1"/>
</dbReference>
<comment type="similarity">
    <text evidence="1">Belongs to the small GTPase superfamily. Rho family.</text>
</comment>
<dbReference type="Gene3D" id="3.40.50.300">
    <property type="entry name" value="P-loop containing nucleotide triphosphate hydrolases"/>
    <property type="match status" value="1"/>
</dbReference>
<evidence type="ECO:0008006" key="5">
    <source>
        <dbReference type="Google" id="ProtNLM"/>
    </source>
</evidence>
<keyword evidence="2" id="KW-0547">Nucleotide-binding</keyword>
<name>A0ABQ0D7Y8_9EUKA</name>
<dbReference type="InterPro" id="IPR001806">
    <property type="entry name" value="Small_GTPase"/>
</dbReference>
<dbReference type="CDD" id="cd00154">
    <property type="entry name" value="Rab"/>
    <property type="match status" value="1"/>
</dbReference>
<dbReference type="NCBIfam" id="TIGR00231">
    <property type="entry name" value="small_GTP"/>
    <property type="match status" value="1"/>
</dbReference>
<proteinExistence type="inferred from homology"/>
<sequence length="355" mass="40520">MENKSEIELNQNQRKSNILSLEGLLKKTVDTMVILLNSIDEEKTKYEECFGPLEEHMIINPPQRIIEWVHSIQQTVPPLEDELSPTKRNRIEGTMKMDVGGVIINFSNQREKHSTSLPKVADDSLLFFMNNQFKTKSIGITANISNTDLINFPSFSSQPFKKQLKKHYPKFQKEENKTSKKIGVGKTSIVNRLVNNEFIQEVRATVAAVFHQTIVDSEDDSYKLEIWDTAGEEKYRSVVGSYFRGANGAVIVFDVMDKTSFEHIVDWEFEIKQIAPEATILILGNKAEQNKWVLQKDEIETKLKQNKLNYFFVSAKTGLNIKKAFISLATTMQPSEINESVCVLNSNTRIEEGCC</sequence>